<dbReference type="RefSeq" id="WP_319832185.1">
    <property type="nucleotide sequence ID" value="NZ_CP138858.1"/>
</dbReference>
<feature type="compositionally biased region" description="Low complexity" evidence="1">
    <location>
        <begin position="203"/>
        <end position="217"/>
    </location>
</feature>
<sequence>MSEDSKESPPVKLTLSRNLKAKTDPKASSTTKAEPAKAPPVMKLRRLSEMQETAAETSTASAEASIPQTPQKAPEAPQTAARPETARPAFDPSNPFGNKIQDTEIKTPAKKATIQPPSQPRPQSIQSNKSEKPILDPKSGAMVEEAIHSLNTAEEQNNSKHSILPSIIVILILLLVLSAAGYGLWKILQTSSDTEEPAAVSLPSAPTPTNSPQSNNPIEKAKATIATLPIADIDTLTGASTEATIDSDSEIASNNSESITSAQPPNTYAADKQASERDKQAASDYLSNIHIGGVRQGYRPMIIVDGERYNVGDVVQTETGLKFEGLREGRLAFRDQNGIVYLKSF</sequence>
<evidence type="ECO:0000256" key="2">
    <source>
        <dbReference type="SAM" id="Phobius"/>
    </source>
</evidence>
<keyword evidence="2" id="KW-0472">Membrane</keyword>
<name>A0ABZ0RJP2_9BACT</name>
<keyword evidence="2" id="KW-0812">Transmembrane</keyword>
<feature type="compositionally biased region" description="Low complexity" evidence="1">
    <location>
        <begin position="52"/>
        <end position="65"/>
    </location>
</feature>
<feature type="region of interest" description="Disordered" evidence="1">
    <location>
        <begin position="248"/>
        <end position="281"/>
    </location>
</feature>
<organism evidence="3 4">
    <name type="scientific">Coraliomargarita algicola</name>
    <dbReference type="NCBI Taxonomy" id="3092156"/>
    <lineage>
        <taxon>Bacteria</taxon>
        <taxon>Pseudomonadati</taxon>
        <taxon>Verrucomicrobiota</taxon>
        <taxon>Opitutia</taxon>
        <taxon>Puniceicoccales</taxon>
        <taxon>Coraliomargaritaceae</taxon>
        <taxon>Coraliomargarita</taxon>
    </lineage>
</organism>
<reference evidence="3 4" key="1">
    <citation type="submission" date="2023-11" db="EMBL/GenBank/DDBJ databases">
        <title>Coraliomargarita sp. nov., isolated from marine algae.</title>
        <authorList>
            <person name="Lee J.K."/>
            <person name="Baek J.H."/>
            <person name="Kim J.M."/>
            <person name="Choi D.G."/>
            <person name="Jeon C.O."/>
        </authorList>
    </citation>
    <scope>NUCLEOTIDE SEQUENCE [LARGE SCALE GENOMIC DNA]</scope>
    <source>
        <strain evidence="3 4">J2-16</strain>
    </source>
</reference>
<dbReference type="EMBL" id="CP138858">
    <property type="protein sequence ID" value="WPJ95293.1"/>
    <property type="molecule type" value="Genomic_DNA"/>
</dbReference>
<dbReference type="Proteomes" id="UP001324993">
    <property type="component" value="Chromosome"/>
</dbReference>
<proteinExistence type="predicted"/>
<feature type="region of interest" description="Disordered" evidence="1">
    <location>
        <begin position="198"/>
        <end position="217"/>
    </location>
</feature>
<protein>
    <submittedName>
        <fullName evidence="3">Uncharacterized protein</fullName>
    </submittedName>
</protein>
<feature type="compositionally biased region" description="Polar residues" evidence="1">
    <location>
        <begin position="248"/>
        <end position="266"/>
    </location>
</feature>
<accession>A0ABZ0RJP2</accession>
<feature type="region of interest" description="Disordered" evidence="1">
    <location>
        <begin position="1"/>
        <end position="136"/>
    </location>
</feature>
<evidence type="ECO:0000313" key="4">
    <source>
        <dbReference type="Proteomes" id="UP001324993"/>
    </source>
</evidence>
<feature type="transmembrane region" description="Helical" evidence="2">
    <location>
        <begin position="163"/>
        <end position="185"/>
    </location>
</feature>
<gene>
    <name evidence="3" type="ORF">SH580_17870</name>
</gene>
<keyword evidence="4" id="KW-1185">Reference proteome</keyword>
<keyword evidence="2" id="KW-1133">Transmembrane helix</keyword>
<evidence type="ECO:0000313" key="3">
    <source>
        <dbReference type="EMBL" id="WPJ95293.1"/>
    </source>
</evidence>
<evidence type="ECO:0000256" key="1">
    <source>
        <dbReference type="SAM" id="MobiDB-lite"/>
    </source>
</evidence>